<comment type="caution">
    <text evidence="1">The sequence shown here is derived from an EMBL/GenBank/DDBJ whole genome shotgun (WGS) entry which is preliminary data.</text>
</comment>
<gene>
    <name evidence="1" type="ORF">JNB62_13210</name>
</gene>
<evidence type="ECO:0000313" key="2">
    <source>
        <dbReference type="Proteomes" id="UP001196843"/>
    </source>
</evidence>
<sequence length="217" mass="22625">MSTDVKKHTTLAPGEVPSRAAIAAAILSINDVIPVANSVEANQVAAAIGVYPVFVARADARGLHRIEYTYNGTVWLPFSGTLQFANDAARDAWTTSNSAYLVAGDQCISNGFDGWWDGTAWIQDYGPTAPSYAAGWSDYVASGWTGVRIQRRSRIVFGTGAAAKATITAGETLMTLPVGSRPSAQTKGVNVHVTTAGLVIAGAAGSVAMDLSFAFPV</sequence>
<accession>A0ABS7HQC9</accession>
<evidence type="ECO:0000313" key="1">
    <source>
        <dbReference type="EMBL" id="MBW9094649.1"/>
    </source>
</evidence>
<dbReference type="RefSeq" id="WP_220301372.1">
    <property type="nucleotide sequence ID" value="NZ_JAEUAW010000010.1"/>
</dbReference>
<protein>
    <submittedName>
        <fullName evidence="1">Uncharacterized protein</fullName>
    </submittedName>
</protein>
<keyword evidence="2" id="KW-1185">Reference proteome</keyword>
<name>A0ABS7HQC9_9MICO</name>
<reference evidence="1 2" key="1">
    <citation type="journal article" date="2021" name="MBio">
        <title>Poor Competitiveness of Bradyrhizobium in Pigeon Pea Root Colonization in Indian Soils.</title>
        <authorList>
            <person name="Chalasani D."/>
            <person name="Basu A."/>
            <person name="Pullabhotla S.V.S.R.N."/>
            <person name="Jorrin B."/>
            <person name="Neal A.L."/>
            <person name="Poole P.S."/>
            <person name="Podile A.R."/>
            <person name="Tkacz A."/>
        </authorList>
    </citation>
    <scope>NUCLEOTIDE SEQUENCE [LARGE SCALE GENOMIC DNA]</scope>
    <source>
        <strain evidence="1 2">HU14</strain>
    </source>
</reference>
<dbReference type="EMBL" id="JAEUAW010000010">
    <property type="protein sequence ID" value="MBW9094649.1"/>
    <property type="molecule type" value="Genomic_DNA"/>
</dbReference>
<organism evidence="1 2">
    <name type="scientific">Microbacterium jejuense</name>
    <dbReference type="NCBI Taxonomy" id="1263637"/>
    <lineage>
        <taxon>Bacteria</taxon>
        <taxon>Bacillati</taxon>
        <taxon>Actinomycetota</taxon>
        <taxon>Actinomycetes</taxon>
        <taxon>Micrococcales</taxon>
        <taxon>Microbacteriaceae</taxon>
        <taxon>Microbacterium</taxon>
    </lineage>
</organism>
<dbReference type="Proteomes" id="UP001196843">
    <property type="component" value="Unassembled WGS sequence"/>
</dbReference>
<proteinExistence type="predicted"/>